<dbReference type="InterPro" id="IPR043128">
    <property type="entry name" value="Rev_trsase/Diguanyl_cyclase"/>
</dbReference>
<dbReference type="SMART" id="SM00267">
    <property type="entry name" value="GGDEF"/>
    <property type="match status" value="1"/>
</dbReference>
<dbReference type="GO" id="GO:0052621">
    <property type="term" value="F:diguanylate cyclase activity"/>
    <property type="evidence" value="ECO:0007669"/>
    <property type="project" value="UniProtKB-EC"/>
</dbReference>
<dbReference type="EMBL" id="JABMOJ010000280">
    <property type="protein sequence ID" value="NQV65190.1"/>
    <property type="molecule type" value="Genomic_DNA"/>
</dbReference>
<evidence type="ECO:0000313" key="6">
    <source>
        <dbReference type="Proteomes" id="UP000754644"/>
    </source>
</evidence>
<dbReference type="Proteomes" id="UP000754644">
    <property type="component" value="Unassembled WGS sequence"/>
</dbReference>
<dbReference type="GO" id="GO:0005886">
    <property type="term" value="C:plasma membrane"/>
    <property type="evidence" value="ECO:0007669"/>
    <property type="project" value="TreeGrafter"/>
</dbReference>
<feature type="transmembrane region" description="Helical" evidence="3">
    <location>
        <begin position="112"/>
        <end position="133"/>
    </location>
</feature>
<dbReference type="InterPro" id="IPR000160">
    <property type="entry name" value="GGDEF_dom"/>
</dbReference>
<dbReference type="GO" id="GO:1902201">
    <property type="term" value="P:negative regulation of bacterial-type flagellum-dependent cell motility"/>
    <property type="evidence" value="ECO:0007669"/>
    <property type="project" value="TreeGrafter"/>
</dbReference>
<evidence type="ECO:0000256" key="2">
    <source>
        <dbReference type="ARBA" id="ARBA00034247"/>
    </source>
</evidence>
<accession>A0A973A8I3</accession>
<feature type="transmembrane region" description="Helical" evidence="3">
    <location>
        <begin position="86"/>
        <end position="105"/>
    </location>
</feature>
<feature type="transmembrane region" description="Helical" evidence="3">
    <location>
        <begin position="35"/>
        <end position="56"/>
    </location>
</feature>
<dbReference type="PANTHER" id="PTHR45138:SF9">
    <property type="entry name" value="DIGUANYLATE CYCLASE DGCM-RELATED"/>
    <property type="match status" value="1"/>
</dbReference>
<evidence type="ECO:0000256" key="1">
    <source>
        <dbReference type="ARBA" id="ARBA00012528"/>
    </source>
</evidence>
<sequence length="442" mass="49038">MPNWLDRLIQPLSLPVIVLAMTFLGVPYLGSFPAAVGEVFATGPYWAALIALVLAIAFNRSRVALYTLTLVGGFFIFRYFGTEAPLWQFVVYGLTPVNLAIICCYRERGLFTLYGFLRLIIIGTQAGIIAWLATHNAHLVDAWLQFNLNDLVMQGLQLMDNTSVITLPEDGHAATIATWSIGLRAMLAPLTLLEFALLGLAGLTIIVTSWRFYTPVAFALFGAAAGYYLLILTRPETLLVDAYMLASLALICIGLLRDSHDMAYRDDLTSLPQRRAFNEQLLAVGQHYSLAMLDIDHFKKFNDTHGHDVGDQVLQMVASQINRVRGGGKAFRYGGEEFAVVFNGKNKADSAYSLEHVRKSIAGYAMVIREHERIDATDEQLAKNSRQRGSYRKANKKVHVTISIGVAEHNLRGQTPEDVLKLADEALYKAKKNGRNQIVIAE</sequence>
<dbReference type="CDD" id="cd01949">
    <property type="entry name" value="GGDEF"/>
    <property type="match status" value="1"/>
</dbReference>
<proteinExistence type="predicted"/>
<dbReference type="Gene3D" id="3.30.70.270">
    <property type="match status" value="1"/>
</dbReference>
<name>A0A973A8I3_9GAMM</name>
<keyword evidence="3" id="KW-0472">Membrane</keyword>
<gene>
    <name evidence="5" type="ORF">HQ497_07485</name>
</gene>
<dbReference type="InterPro" id="IPR029787">
    <property type="entry name" value="Nucleotide_cyclase"/>
</dbReference>
<keyword evidence="3" id="KW-1133">Transmembrane helix</keyword>
<evidence type="ECO:0000313" key="5">
    <source>
        <dbReference type="EMBL" id="NQV65190.1"/>
    </source>
</evidence>
<protein>
    <recommendedName>
        <fullName evidence="1">diguanylate cyclase</fullName>
        <ecNumber evidence="1">2.7.7.65</ecNumber>
    </recommendedName>
</protein>
<evidence type="ECO:0000256" key="3">
    <source>
        <dbReference type="SAM" id="Phobius"/>
    </source>
</evidence>
<reference evidence="5" key="1">
    <citation type="submission" date="2020-05" db="EMBL/GenBank/DDBJ databases">
        <title>Sulfur intermediates as new biogeochemical hubs in an aquatic model microbial ecosystem.</title>
        <authorList>
            <person name="Vigneron A."/>
        </authorList>
    </citation>
    <scope>NUCLEOTIDE SEQUENCE</scope>
    <source>
        <strain evidence="5">Bin.250</strain>
    </source>
</reference>
<dbReference type="NCBIfam" id="TIGR00254">
    <property type="entry name" value="GGDEF"/>
    <property type="match status" value="2"/>
</dbReference>
<dbReference type="Pfam" id="PF00990">
    <property type="entry name" value="GGDEF"/>
    <property type="match status" value="2"/>
</dbReference>
<organism evidence="5 6">
    <name type="scientific">SAR86 cluster bacterium</name>
    <dbReference type="NCBI Taxonomy" id="2030880"/>
    <lineage>
        <taxon>Bacteria</taxon>
        <taxon>Pseudomonadati</taxon>
        <taxon>Pseudomonadota</taxon>
        <taxon>Gammaproteobacteria</taxon>
        <taxon>SAR86 cluster</taxon>
    </lineage>
</organism>
<dbReference type="SUPFAM" id="SSF55073">
    <property type="entry name" value="Nucleotide cyclase"/>
    <property type="match status" value="1"/>
</dbReference>
<feature type="transmembrane region" description="Helical" evidence="3">
    <location>
        <begin position="186"/>
        <end position="207"/>
    </location>
</feature>
<feature type="transmembrane region" description="Helical" evidence="3">
    <location>
        <begin position="212"/>
        <end position="231"/>
    </location>
</feature>
<dbReference type="AlphaFoldDB" id="A0A973A8I3"/>
<keyword evidence="3" id="KW-0812">Transmembrane</keyword>
<dbReference type="PROSITE" id="PS50887">
    <property type="entry name" value="GGDEF"/>
    <property type="match status" value="1"/>
</dbReference>
<evidence type="ECO:0000259" key="4">
    <source>
        <dbReference type="PROSITE" id="PS50887"/>
    </source>
</evidence>
<feature type="transmembrane region" description="Helical" evidence="3">
    <location>
        <begin position="63"/>
        <end position="80"/>
    </location>
</feature>
<feature type="transmembrane region" description="Helical" evidence="3">
    <location>
        <begin position="12"/>
        <end position="29"/>
    </location>
</feature>
<feature type="domain" description="GGDEF" evidence="4">
    <location>
        <begin position="286"/>
        <end position="442"/>
    </location>
</feature>
<dbReference type="PANTHER" id="PTHR45138">
    <property type="entry name" value="REGULATORY COMPONENTS OF SENSORY TRANSDUCTION SYSTEM"/>
    <property type="match status" value="1"/>
</dbReference>
<dbReference type="GO" id="GO:0043709">
    <property type="term" value="P:cell adhesion involved in single-species biofilm formation"/>
    <property type="evidence" value="ECO:0007669"/>
    <property type="project" value="TreeGrafter"/>
</dbReference>
<feature type="transmembrane region" description="Helical" evidence="3">
    <location>
        <begin position="237"/>
        <end position="256"/>
    </location>
</feature>
<dbReference type="InterPro" id="IPR050469">
    <property type="entry name" value="Diguanylate_Cyclase"/>
</dbReference>
<dbReference type="EC" id="2.7.7.65" evidence="1"/>
<comment type="catalytic activity">
    <reaction evidence="2">
        <text>2 GTP = 3',3'-c-di-GMP + 2 diphosphate</text>
        <dbReference type="Rhea" id="RHEA:24898"/>
        <dbReference type="ChEBI" id="CHEBI:33019"/>
        <dbReference type="ChEBI" id="CHEBI:37565"/>
        <dbReference type="ChEBI" id="CHEBI:58805"/>
        <dbReference type="EC" id="2.7.7.65"/>
    </reaction>
</comment>
<comment type="caution">
    <text evidence="5">The sequence shown here is derived from an EMBL/GenBank/DDBJ whole genome shotgun (WGS) entry which is preliminary data.</text>
</comment>